<evidence type="ECO:0000313" key="2">
    <source>
        <dbReference type="Proteomes" id="UP000886501"/>
    </source>
</evidence>
<evidence type="ECO:0000313" key="1">
    <source>
        <dbReference type="EMBL" id="KAF9643863.1"/>
    </source>
</evidence>
<reference evidence="1" key="1">
    <citation type="submission" date="2019-10" db="EMBL/GenBank/DDBJ databases">
        <authorList>
            <consortium name="DOE Joint Genome Institute"/>
            <person name="Kuo A."/>
            <person name="Miyauchi S."/>
            <person name="Kiss E."/>
            <person name="Drula E."/>
            <person name="Kohler A."/>
            <person name="Sanchez-Garcia M."/>
            <person name="Andreopoulos B."/>
            <person name="Barry K.W."/>
            <person name="Bonito G."/>
            <person name="Buee M."/>
            <person name="Carver A."/>
            <person name="Chen C."/>
            <person name="Cichocki N."/>
            <person name="Clum A."/>
            <person name="Culley D."/>
            <person name="Crous P.W."/>
            <person name="Fauchery L."/>
            <person name="Girlanda M."/>
            <person name="Hayes R."/>
            <person name="Keri Z."/>
            <person name="Labutti K."/>
            <person name="Lipzen A."/>
            <person name="Lombard V."/>
            <person name="Magnuson J."/>
            <person name="Maillard F."/>
            <person name="Morin E."/>
            <person name="Murat C."/>
            <person name="Nolan M."/>
            <person name="Ohm R."/>
            <person name="Pangilinan J."/>
            <person name="Pereira M."/>
            <person name="Perotto S."/>
            <person name="Peter M."/>
            <person name="Riley R."/>
            <person name="Sitrit Y."/>
            <person name="Stielow B."/>
            <person name="Szollosi G."/>
            <person name="Zifcakova L."/>
            <person name="Stursova M."/>
            <person name="Spatafora J.W."/>
            <person name="Tedersoo L."/>
            <person name="Vaario L.-M."/>
            <person name="Yamada A."/>
            <person name="Yan M."/>
            <person name="Wang P."/>
            <person name="Xu J."/>
            <person name="Bruns T."/>
            <person name="Baldrian P."/>
            <person name="Vilgalys R."/>
            <person name="Henrissat B."/>
            <person name="Grigoriev I.V."/>
            <person name="Hibbett D."/>
            <person name="Nagy L.G."/>
            <person name="Martin F.M."/>
        </authorList>
    </citation>
    <scope>NUCLEOTIDE SEQUENCE</scope>
    <source>
        <strain evidence="1">P2</strain>
    </source>
</reference>
<comment type="caution">
    <text evidence="1">The sequence shown here is derived from an EMBL/GenBank/DDBJ whole genome shotgun (WGS) entry which is preliminary data.</text>
</comment>
<proteinExistence type="predicted"/>
<accession>A0ACB6Z335</accession>
<name>A0ACB6Z335_THEGA</name>
<keyword evidence="2" id="KW-1185">Reference proteome</keyword>
<sequence length="552" mass="62536">MEGIPYHYSLLAAGAGCVGYGVWCLWEWYRIRSFGLKDIPGPGPEFYSLGNMRQVYQSEVGEIDFQWQEQFGGIMRLKGPFGEDRLWVTDIKALHYIYQVSGYNFAKELGRREVTRSIGGQGILWADGETHKRHRKVVQPAFGIAETRALLPIFRGCVERVTSKWKDILTGTPDSQEVINVNDWLTRAALDAIGEAGFDTSFGALDNAESDFVRTYHNLVASAFGVPTKLKLFIIAMSPYLPHWILDLMYDYFPGEGLARARENRRVATKAAKDLVESKIQETRDGKSGRDILMLLVKANKSFDKANRLNDVELVAQMRTLILAGHETTANTLTFAFLELAKYPEIQKKLRDEIRATRAAIRARGETDLKHSDYEGMAYLNAFIKEVLRFHPVSYNNFRQAVKDDVLPLFNPVTTVSGKVLTEVPIPKGLIMVISIAACNRDKTIWGEDANEFKPERWMKTQPRKGPNVGIYANMLTFSGGPRACVGYRFALMEMQTFLVELLNHFEFEMTDEATRVRRQASLVMVATVRGQEEKGVQMPLKVKFAPPEEDF</sequence>
<protein>
    <submittedName>
        <fullName evidence="1">Cytochrome P450</fullName>
    </submittedName>
</protein>
<gene>
    <name evidence="1" type="ORF">BDM02DRAFT_3122813</name>
</gene>
<dbReference type="Proteomes" id="UP000886501">
    <property type="component" value="Unassembled WGS sequence"/>
</dbReference>
<reference evidence="1" key="2">
    <citation type="journal article" date="2020" name="Nat. Commun.">
        <title>Large-scale genome sequencing of mycorrhizal fungi provides insights into the early evolution of symbiotic traits.</title>
        <authorList>
            <person name="Miyauchi S."/>
            <person name="Kiss E."/>
            <person name="Kuo A."/>
            <person name="Drula E."/>
            <person name="Kohler A."/>
            <person name="Sanchez-Garcia M."/>
            <person name="Morin E."/>
            <person name="Andreopoulos B."/>
            <person name="Barry K.W."/>
            <person name="Bonito G."/>
            <person name="Buee M."/>
            <person name="Carver A."/>
            <person name="Chen C."/>
            <person name="Cichocki N."/>
            <person name="Clum A."/>
            <person name="Culley D."/>
            <person name="Crous P.W."/>
            <person name="Fauchery L."/>
            <person name="Girlanda M."/>
            <person name="Hayes R.D."/>
            <person name="Keri Z."/>
            <person name="LaButti K."/>
            <person name="Lipzen A."/>
            <person name="Lombard V."/>
            <person name="Magnuson J."/>
            <person name="Maillard F."/>
            <person name="Murat C."/>
            <person name="Nolan M."/>
            <person name="Ohm R.A."/>
            <person name="Pangilinan J."/>
            <person name="Pereira M.F."/>
            <person name="Perotto S."/>
            <person name="Peter M."/>
            <person name="Pfister S."/>
            <person name="Riley R."/>
            <person name="Sitrit Y."/>
            <person name="Stielow J.B."/>
            <person name="Szollosi G."/>
            <person name="Zifcakova L."/>
            <person name="Stursova M."/>
            <person name="Spatafora J.W."/>
            <person name="Tedersoo L."/>
            <person name="Vaario L.M."/>
            <person name="Yamada A."/>
            <person name="Yan M."/>
            <person name="Wang P."/>
            <person name="Xu J."/>
            <person name="Bruns T."/>
            <person name="Baldrian P."/>
            <person name="Vilgalys R."/>
            <person name="Dunand C."/>
            <person name="Henrissat B."/>
            <person name="Grigoriev I.V."/>
            <person name="Hibbett D."/>
            <person name="Nagy L.G."/>
            <person name="Martin F.M."/>
        </authorList>
    </citation>
    <scope>NUCLEOTIDE SEQUENCE</scope>
    <source>
        <strain evidence="1">P2</strain>
    </source>
</reference>
<dbReference type="EMBL" id="MU118179">
    <property type="protein sequence ID" value="KAF9643863.1"/>
    <property type="molecule type" value="Genomic_DNA"/>
</dbReference>
<organism evidence="1 2">
    <name type="scientific">Thelephora ganbajun</name>
    <name type="common">Ganba fungus</name>
    <dbReference type="NCBI Taxonomy" id="370292"/>
    <lineage>
        <taxon>Eukaryota</taxon>
        <taxon>Fungi</taxon>
        <taxon>Dikarya</taxon>
        <taxon>Basidiomycota</taxon>
        <taxon>Agaricomycotina</taxon>
        <taxon>Agaricomycetes</taxon>
        <taxon>Thelephorales</taxon>
        <taxon>Thelephoraceae</taxon>
        <taxon>Thelephora</taxon>
    </lineage>
</organism>